<gene>
    <name evidence="14" type="ORF">PTTT1_LOCUS43504</name>
</gene>
<evidence type="ECO:0000256" key="11">
    <source>
        <dbReference type="ARBA" id="ARBA00048179"/>
    </source>
</evidence>
<feature type="chain" id="PRO_5035471531" description="Thiamine pyrimidine synthase" evidence="12">
    <location>
        <begin position="16"/>
        <end position="357"/>
    </location>
</feature>
<evidence type="ECO:0000256" key="12">
    <source>
        <dbReference type="SAM" id="SignalP"/>
    </source>
</evidence>
<keyword evidence="5" id="KW-0808">Transferase</keyword>
<comment type="catalytic activity">
    <reaction evidence="11">
        <text>N(6)-(pyridoxal phosphate)-L-lysyl-[4-amino-5-hydroxymethyl-2-methylpyrimidine phosphate synthase] + L-histidyl-[4-amino-5-hydroxymethyl-2-methylpyrimidine phosphate synthase] + 2 Fe(3+) + 4 H2O = L-lysyl-[4-amino-5-hydroxymethyl-2-methylpyrimidine phosphate synthase] + (2S)-2-amino-5-hydroxy-4-oxopentanoyl-[4-amino-5-hydroxymethyl-2-methylpyrimidine phosphate synthase] + 4-amino-2-methyl-5-(phosphooxymethyl)pyrimidine + 3-oxopropanoate + 2 Fe(2+) + 2 H(+)</text>
        <dbReference type="Rhea" id="RHEA:65756"/>
        <dbReference type="Rhea" id="RHEA-COMP:16892"/>
        <dbReference type="Rhea" id="RHEA-COMP:16893"/>
        <dbReference type="Rhea" id="RHEA-COMP:16894"/>
        <dbReference type="Rhea" id="RHEA-COMP:16895"/>
        <dbReference type="ChEBI" id="CHEBI:15377"/>
        <dbReference type="ChEBI" id="CHEBI:15378"/>
        <dbReference type="ChEBI" id="CHEBI:29033"/>
        <dbReference type="ChEBI" id="CHEBI:29034"/>
        <dbReference type="ChEBI" id="CHEBI:29969"/>
        <dbReference type="ChEBI" id="CHEBI:29979"/>
        <dbReference type="ChEBI" id="CHEBI:33190"/>
        <dbReference type="ChEBI" id="CHEBI:58354"/>
        <dbReference type="ChEBI" id="CHEBI:143915"/>
        <dbReference type="ChEBI" id="CHEBI:157692"/>
    </reaction>
    <physiologicalReaction direction="left-to-right" evidence="11">
        <dbReference type="Rhea" id="RHEA:65757"/>
    </physiologicalReaction>
</comment>
<evidence type="ECO:0000256" key="10">
    <source>
        <dbReference type="ARBA" id="ARBA00033171"/>
    </source>
</evidence>
<evidence type="ECO:0000256" key="4">
    <source>
        <dbReference type="ARBA" id="ARBA00011738"/>
    </source>
</evidence>
<dbReference type="GO" id="GO:0046872">
    <property type="term" value="F:metal ion binding"/>
    <property type="evidence" value="ECO:0007669"/>
    <property type="project" value="UniProtKB-KW"/>
</dbReference>
<feature type="domain" description="SsuA/THI5-like" evidence="13">
    <location>
        <begin position="56"/>
        <end position="273"/>
    </location>
</feature>
<comment type="pathway">
    <text evidence="2">Cofactor biosynthesis; thiamine diphosphate biosynthesis.</text>
</comment>
<evidence type="ECO:0000313" key="14">
    <source>
        <dbReference type="EMBL" id="CAG9290026.1"/>
    </source>
</evidence>
<feature type="signal peptide" evidence="12">
    <location>
        <begin position="1"/>
        <end position="15"/>
    </location>
</feature>
<comment type="similarity">
    <text evidence="3">Belongs to the NMT1/THI5 family.</text>
</comment>
<reference evidence="14" key="1">
    <citation type="submission" date="2022-02" db="EMBL/GenBank/DDBJ databases">
        <authorList>
            <person name="Giguere J D."/>
        </authorList>
    </citation>
    <scope>NUCLEOTIDE SEQUENCE</scope>
    <source>
        <strain evidence="14">CCAP 1055/1</strain>
    </source>
</reference>
<keyword evidence="9" id="KW-0408">Iron</keyword>
<keyword evidence="6" id="KW-0479">Metal-binding</keyword>
<dbReference type="UniPathway" id="UPA00060"/>
<evidence type="ECO:0000256" key="2">
    <source>
        <dbReference type="ARBA" id="ARBA00004948"/>
    </source>
</evidence>
<proteinExistence type="inferred from homology"/>
<evidence type="ECO:0000256" key="7">
    <source>
        <dbReference type="ARBA" id="ARBA00022898"/>
    </source>
</evidence>
<dbReference type="GO" id="GO:0009228">
    <property type="term" value="P:thiamine biosynthetic process"/>
    <property type="evidence" value="ECO:0007669"/>
    <property type="project" value="UniProtKB-KW"/>
</dbReference>
<comment type="function">
    <text evidence="1">Responsible for the formation of the pyrimidine heterocycle in the thiamine biosynthesis pathway. Catalyzes the formation of hydroxymethylpyrimidine phosphate (HMP-P) from histidine and pyridoxal phosphate (PLP). The protein uses PLP and the active site histidine to form HMP-P, generating an inactive enzyme. The enzyme can only undergo a single turnover, which suggests it is a suicide enzyme.</text>
</comment>
<keyword evidence="12" id="KW-0732">Signal</keyword>
<keyword evidence="8" id="KW-0784">Thiamine biosynthesis</keyword>
<dbReference type="Pfam" id="PF09084">
    <property type="entry name" value="NMT1"/>
    <property type="match status" value="1"/>
</dbReference>
<evidence type="ECO:0000259" key="13">
    <source>
        <dbReference type="Pfam" id="PF09084"/>
    </source>
</evidence>
<dbReference type="EMBL" id="OU594946">
    <property type="protein sequence ID" value="CAG9290026.1"/>
    <property type="molecule type" value="Genomic_DNA"/>
</dbReference>
<dbReference type="SUPFAM" id="SSF53850">
    <property type="entry name" value="Periplasmic binding protein-like II"/>
    <property type="match status" value="1"/>
</dbReference>
<evidence type="ECO:0000256" key="6">
    <source>
        <dbReference type="ARBA" id="ARBA00022723"/>
    </source>
</evidence>
<sequence>MDWWGILLGVSVVLAVTPNSSFLVTAAREQECDAINTNANATLPVSLRIGLEWFTNPDHLPLIVARQHGIFRDYGLDVHLIEPKDHWEAEEEILQGRLDVAVTEPLHLAQDAARGKPVLGFARFFHSDGGVMYRTDGEIRRPRDMCGKIIGYPGAPGPGGPAIVNTMVQADGKYDCDLESYGKYNGGFFHTDALESKKADVAALIFWNFEIPEATARGVPVDFFSLKEWGVPDVCQLVLFTTPEKFLALQRQLRKLVLALRKATGIIHQRPELAKSYYQQYTQGKDGDTSEQEIDEVQRQIMDETLRATLPAFPNDSNMASDYYERLMAWLVDTNQVEADAAVTTSVRSYWTNEVAW</sequence>
<dbReference type="AlphaFoldDB" id="A0A8J9T404"/>
<dbReference type="Proteomes" id="UP000836788">
    <property type="component" value="Chromosome 5"/>
</dbReference>
<dbReference type="GO" id="GO:0016740">
    <property type="term" value="F:transferase activity"/>
    <property type="evidence" value="ECO:0007669"/>
    <property type="project" value="UniProtKB-KW"/>
</dbReference>
<dbReference type="InterPro" id="IPR015168">
    <property type="entry name" value="SsuA/THI5"/>
</dbReference>
<dbReference type="InterPro" id="IPR027939">
    <property type="entry name" value="NMT1/THI5"/>
</dbReference>
<evidence type="ECO:0000256" key="3">
    <source>
        <dbReference type="ARBA" id="ARBA00009406"/>
    </source>
</evidence>
<dbReference type="GO" id="GO:0009229">
    <property type="term" value="P:thiamine diphosphate biosynthetic process"/>
    <property type="evidence" value="ECO:0007669"/>
    <property type="project" value="UniProtKB-UniPathway"/>
</dbReference>
<evidence type="ECO:0000256" key="1">
    <source>
        <dbReference type="ARBA" id="ARBA00003469"/>
    </source>
</evidence>
<dbReference type="PANTHER" id="PTHR31528">
    <property type="entry name" value="4-AMINO-5-HYDROXYMETHYL-2-METHYLPYRIMIDINE PHOSPHATE SYNTHASE THI11-RELATED"/>
    <property type="match status" value="1"/>
</dbReference>
<protein>
    <recommendedName>
        <fullName evidence="10">Thiamine pyrimidine synthase</fullName>
    </recommendedName>
</protein>
<name>A0A8J9T404_PHATR</name>
<organism evidence="14">
    <name type="scientific">Phaeodactylum tricornutum</name>
    <name type="common">Diatom</name>
    <dbReference type="NCBI Taxonomy" id="2850"/>
    <lineage>
        <taxon>Eukaryota</taxon>
        <taxon>Sar</taxon>
        <taxon>Stramenopiles</taxon>
        <taxon>Ochrophyta</taxon>
        <taxon>Bacillariophyta</taxon>
        <taxon>Bacillariophyceae</taxon>
        <taxon>Bacillariophycidae</taxon>
        <taxon>Naviculales</taxon>
        <taxon>Phaeodactylaceae</taxon>
        <taxon>Phaeodactylum</taxon>
    </lineage>
</organism>
<keyword evidence="7" id="KW-0663">Pyridoxal phosphate</keyword>
<evidence type="ECO:0000256" key="9">
    <source>
        <dbReference type="ARBA" id="ARBA00023004"/>
    </source>
</evidence>
<comment type="subunit">
    <text evidence="4">Homodimer.</text>
</comment>
<dbReference type="Gene3D" id="3.40.190.10">
    <property type="entry name" value="Periplasmic binding protein-like II"/>
    <property type="match status" value="2"/>
</dbReference>
<accession>A0A8J9T404</accession>
<dbReference type="PANTHER" id="PTHR31528:SF1">
    <property type="entry name" value="4-AMINO-5-HYDROXYMETHYL-2-METHYLPYRIMIDINE PHOSPHATE SYNTHASE THI11-RELATED"/>
    <property type="match status" value="1"/>
</dbReference>
<evidence type="ECO:0000256" key="8">
    <source>
        <dbReference type="ARBA" id="ARBA00022977"/>
    </source>
</evidence>
<evidence type="ECO:0000256" key="5">
    <source>
        <dbReference type="ARBA" id="ARBA00022679"/>
    </source>
</evidence>